<dbReference type="Proteomes" id="UP000669239">
    <property type="component" value="Unassembled WGS sequence"/>
</dbReference>
<keyword evidence="1" id="KW-0812">Transmembrane</keyword>
<feature type="transmembrane region" description="Helical" evidence="1">
    <location>
        <begin position="423"/>
        <end position="443"/>
    </location>
</feature>
<feature type="transmembrane region" description="Helical" evidence="1">
    <location>
        <begin position="227"/>
        <end position="246"/>
    </location>
</feature>
<protein>
    <submittedName>
        <fullName evidence="2">GntP family permease</fullName>
    </submittedName>
    <submittedName>
        <fullName evidence="3">GntT protein</fullName>
    </submittedName>
</protein>
<accession>A0AAW5BJM8</accession>
<sequence length="444" mass="46066">MPMEFVFIIGMAVLLFLCLKVRANAFISLLATALVMGLLSGMTGADTIGAITGGFSGTVKSIGIIIIFGIMLGNYLDAAKGTNRMALDAVRLVGQKRAGLAMAITGYIVSIPVFSDAAFVILTPLVKAIHKKTRIPLAILAVSLSAGLLATHVYVPPTPGPLAAAGLLGIDIGQAIMYGAFAAVFMTLFGWGFAEIYFRNKPSSFYSFQESGKKEEEGLDIEDETDLPGTMASLLPLVVPILLILGKTTCDMLCPEGSLLLTVTSFIGDSNIALAIGAVLAMATLGKRLGGKKVLEIMDKTLKDAGPIVFITAAGGALGQVLKVSGAGDSLAAMVVNTGLPFILIPFVISGLLKIVQGSGTVAVTTAATLCAPIAASLGLNPILIFLASGAGARACCHVNDSYFWVYTNCMGFDMETGLKTLSISNVMMSLGGLCATFICSLWL</sequence>
<feature type="transmembrane region" description="Helical" evidence="1">
    <location>
        <begin position="33"/>
        <end position="55"/>
    </location>
</feature>
<evidence type="ECO:0000313" key="3">
    <source>
        <dbReference type="EMBL" id="NSJ47308.1"/>
    </source>
</evidence>
<reference evidence="2" key="3">
    <citation type="submission" date="2022-01" db="EMBL/GenBank/DDBJ databases">
        <title>Collection of gut derived symbiotic bacterial strains cultured from healthy donors.</title>
        <authorList>
            <person name="Lin H."/>
            <person name="Kohout C."/>
            <person name="Waligurski E."/>
            <person name="Pamer E.G."/>
        </authorList>
    </citation>
    <scope>NUCLEOTIDE SEQUENCE</scope>
    <source>
        <strain evidence="2">DFI.6.55</strain>
    </source>
</reference>
<dbReference type="GO" id="GO:0015128">
    <property type="term" value="F:gluconate transmembrane transporter activity"/>
    <property type="evidence" value="ECO:0007669"/>
    <property type="project" value="InterPro"/>
</dbReference>
<keyword evidence="1" id="KW-0472">Membrane</keyword>
<dbReference type="RefSeq" id="WP_117557439.1">
    <property type="nucleotide sequence ID" value="NZ_CAXTHN010000072.1"/>
</dbReference>
<evidence type="ECO:0000313" key="4">
    <source>
        <dbReference type="Proteomes" id="UP000669239"/>
    </source>
</evidence>
<dbReference type="Proteomes" id="UP001299608">
    <property type="component" value="Unassembled WGS sequence"/>
</dbReference>
<feature type="transmembrane region" description="Helical" evidence="1">
    <location>
        <begin position="360"/>
        <end position="380"/>
    </location>
</feature>
<keyword evidence="4" id="KW-1185">Reference proteome</keyword>
<reference evidence="3 4" key="1">
    <citation type="journal article" date="2020" name="Cell Host Microbe">
        <title>Functional and Genomic Variation between Human-Derived Isolates of Lachnospiraceae Reveals Inter- and Intra-Species Diversity.</title>
        <authorList>
            <person name="Sorbara M.T."/>
            <person name="Littmann E.R."/>
            <person name="Fontana E."/>
            <person name="Moody T.U."/>
            <person name="Kohout C.E."/>
            <person name="Gjonbalaj M."/>
            <person name="Eaton V."/>
            <person name="Seok R."/>
            <person name="Leiner I.M."/>
            <person name="Pamer E.G."/>
        </authorList>
    </citation>
    <scope>NUCLEOTIDE SEQUENCE [LARGE SCALE GENOMIC DNA]</scope>
    <source>
        <strain evidence="3 4">MSK.1.17</strain>
    </source>
</reference>
<dbReference type="InterPro" id="IPR003474">
    <property type="entry name" value="Glcn_transporter"/>
</dbReference>
<feature type="transmembrane region" description="Helical" evidence="1">
    <location>
        <begin position="258"/>
        <end position="285"/>
    </location>
</feature>
<feature type="transmembrane region" description="Helical" evidence="1">
    <location>
        <begin position="98"/>
        <end position="123"/>
    </location>
</feature>
<keyword evidence="1" id="KW-1133">Transmembrane helix</keyword>
<dbReference type="PANTHER" id="PTHR30354:SF11">
    <property type="entry name" value="PERMEASE"/>
    <property type="match status" value="1"/>
</dbReference>
<name>A0AAW5BJM8_9FIRM</name>
<dbReference type="Pfam" id="PF02447">
    <property type="entry name" value="GntP_permease"/>
    <property type="match status" value="1"/>
</dbReference>
<dbReference type="NCBIfam" id="TIGR00791">
    <property type="entry name" value="gntP"/>
    <property type="match status" value="1"/>
</dbReference>
<reference evidence="3" key="2">
    <citation type="submission" date="2020-02" db="EMBL/GenBank/DDBJ databases">
        <authorList>
            <person name="Littmann E."/>
            <person name="Sorbara M."/>
        </authorList>
    </citation>
    <scope>NUCLEOTIDE SEQUENCE</scope>
    <source>
        <strain evidence="3">MSK.1.17</strain>
    </source>
</reference>
<feature type="transmembrane region" description="Helical" evidence="1">
    <location>
        <begin position="331"/>
        <end position="353"/>
    </location>
</feature>
<dbReference type="AlphaFoldDB" id="A0AAW5BJM8"/>
<dbReference type="EMBL" id="JAAITT010000001">
    <property type="protein sequence ID" value="NSJ47308.1"/>
    <property type="molecule type" value="Genomic_DNA"/>
</dbReference>
<evidence type="ECO:0000313" key="5">
    <source>
        <dbReference type="Proteomes" id="UP001299608"/>
    </source>
</evidence>
<evidence type="ECO:0000313" key="2">
    <source>
        <dbReference type="EMBL" id="MCG4744193.1"/>
    </source>
</evidence>
<dbReference type="EMBL" id="JAKNGE010000002">
    <property type="protein sequence ID" value="MCG4744193.1"/>
    <property type="molecule type" value="Genomic_DNA"/>
</dbReference>
<organism evidence="2 5">
    <name type="scientific">Enterocloster aldenensis</name>
    <dbReference type="NCBI Taxonomy" id="358742"/>
    <lineage>
        <taxon>Bacteria</taxon>
        <taxon>Bacillati</taxon>
        <taxon>Bacillota</taxon>
        <taxon>Clostridia</taxon>
        <taxon>Lachnospirales</taxon>
        <taxon>Lachnospiraceae</taxon>
        <taxon>Enterocloster</taxon>
    </lineage>
</organism>
<dbReference type="GO" id="GO:0005886">
    <property type="term" value="C:plasma membrane"/>
    <property type="evidence" value="ECO:0007669"/>
    <property type="project" value="TreeGrafter"/>
</dbReference>
<proteinExistence type="predicted"/>
<gene>
    <name evidence="3" type="ORF">G5B36_01085</name>
    <name evidence="2" type="ORF">L0N08_02065</name>
</gene>
<dbReference type="PANTHER" id="PTHR30354">
    <property type="entry name" value="GNT FAMILY GLUCONATE TRANSPORTER"/>
    <property type="match status" value="1"/>
</dbReference>
<feature type="transmembrane region" description="Helical" evidence="1">
    <location>
        <begin position="62"/>
        <end position="78"/>
    </location>
</feature>
<feature type="transmembrane region" description="Helical" evidence="1">
    <location>
        <begin position="135"/>
        <end position="155"/>
    </location>
</feature>
<evidence type="ECO:0000256" key="1">
    <source>
        <dbReference type="SAM" id="Phobius"/>
    </source>
</evidence>
<comment type="caution">
    <text evidence="2">The sequence shown here is derived from an EMBL/GenBank/DDBJ whole genome shotgun (WGS) entry which is preliminary data.</text>
</comment>
<feature type="transmembrane region" description="Helical" evidence="1">
    <location>
        <begin position="175"/>
        <end position="198"/>
    </location>
</feature>